<evidence type="ECO:0000313" key="2">
    <source>
        <dbReference type="Proteomes" id="UP000625735"/>
    </source>
</evidence>
<evidence type="ECO:0008006" key="3">
    <source>
        <dbReference type="Google" id="ProtNLM"/>
    </source>
</evidence>
<keyword evidence="2" id="KW-1185">Reference proteome</keyword>
<accession>A0A917DD55</accession>
<evidence type="ECO:0000313" key="1">
    <source>
        <dbReference type="EMBL" id="GGD28325.1"/>
    </source>
</evidence>
<gene>
    <name evidence="1" type="ORF">GCM10011343_18110</name>
</gene>
<proteinExistence type="predicted"/>
<reference evidence="1" key="2">
    <citation type="submission" date="2020-09" db="EMBL/GenBank/DDBJ databases">
        <authorList>
            <person name="Sun Q."/>
            <person name="Zhou Y."/>
        </authorList>
    </citation>
    <scope>NUCLEOTIDE SEQUENCE</scope>
    <source>
        <strain evidence="1">CGMCC 1.12506</strain>
    </source>
</reference>
<dbReference type="EMBL" id="BMFG01000006">
    <property type="protein sequence ID" value="GGD28325.1"/>
    <property type="molecule type" value="Genomic_DNA"/>
</dbReference>
<organism evidence="1 2">
    <name type="scientific">Flavobacterium orientale</name>
    <dbReference type="NCBI Taxonomy" id="1756020"/>
    <lineage>
        <taxon>Bacteria</taxon>
        <taxon>Pseudomonadati</taxon>
        <taxon>Bacteroidota</taxon>
        <taxon>Flavobacteriia</taxon>
        <taxon>Flavobacteriales</taxon>
        <taxon>Flavobacteriaceae</taxon>
        <taxon>Flavobacterium</taxon>
    </lineage>
</organism>
<name>A0A917DD55_9FLAO</name>
<dbReference type="Proteomes" id="UP000625735">
    <property type="component" value="Unassembled WGS sequence"/>
</dbReference>
<reference evidence="1" key="1">
    <citation type="journal article" date="2014" name="Int. J. Syst. Evol. Microbiol.">
        <title>Complete genome sequence of Corynebacterium casei LMG S-19264T (=DSM 44701T), isolated from a smear-ripened cheese.</title>
        <authorList>
            <consortium name="US DOE Joint Genome Institute (JGI-PGF)"/>
            <person name="Walter F."/>
            <person name="Albersmeier A."/>
            <person name="Kalinowski J."/>
            <person name="Ruckert C."/>
        </authorList>
    </citation>
    <scope>NUCLEOTIDE SEQUENCE</scope>
    <source>
        <strain evidence="1">CGMCC 1.12506</strain>
    </source>
</reference>
<protein>
    <recommendedName>
        <fullName evidence="3">DUF1499 domain-containing protein</fullName>
    </recommendedName>
</protein>
<sequence>MRSMYEQTVEISSTEKSVSLLQEAMKRAGFKDVNFNSEDQKFYASTSFSMSSWFEHIEVKMITLDNKLQLHFSSICGYPYQIYDWGKNKENFERFQKELMKMT</sequence>
<dbReference type="AlphaFoldDB" id="A0A917DD55"/>
<comment type="caution">
    <text evidence="1">The sequence shown here is derived from an EMBL/GenBank/DDBJ whole genome shotgun (WGS) entry which is preliminary data.</text>
</comment>